<accession>A0A645J102</accession>
<protein>
    <submittedName>
        <fullName evidence="1">Uncharacterized protein</fullName>
    </submittedName>
</protein>
<reference evidence="1" key="1">
    <citation type="submission" date="2019-08" db="EMBL/GenBank/DDBJ databases">
        <authorList>
            <person name="Kucharzyk K."/>
            <person name="Murdoch R.W."/>
            <person name="Higgins S."/>
            <person name="Loffler F."/>
        </authorList>
    </citation>
    <scope>NUCLEOTIDE SEQUENCE</scope>
</reference>
<gene>
    <name evidence="1" type="ORF">SDC9_204077</name>
</gene>
<dbReference type="EMBL" id="VSSQ01126654">
    <property type="protein sequence ID" value="MPN56389.1"/>
    <property type="molecule type" value="Genomic_DNA"/>
</dbReference>
<sequence>MPELLLNHVSCCKGRSPVEHPFIKPVGLQKPVGVSNVSTSGTIVLAVISVVSRVPSVVSVP</sequence>
<comment type="caution">
    <text evidence="1">The sequence shown here is derived from an EMBL/GenBank/DDBJ whole genome shotgun (WGS) entry which is preliminary data.</text>
</comment>
<organism evidence="1">
    <name type="scientific">bioreactor metagenome</name>
    <dbReference type="NCBI Taxonomy" id="1076179"/>
    <lineage>
        <taxon>unclassified sequences</taxon>
        <taxon>metagenomes</taxon>
        <taxon>ecological metagenomes</taxon>
    </lineage>
</organism>
<evidence type="ECO:0000313" key="1">
    <source>
        <dbReference type="EMBL" id="MPN56389.1"/>
    </source>
</evidence>
<dbReference type="AlphaFoldDB" id="A0A645J102"/>
<name>A0A645J102_9ZZZZ</name>
<proteinExistence type="predicted"/>